<evidence type="ECO:0000256" key="1">
    <source>
        <dbReference type="ARBA" id="ARBA00022737"/>
    </source>
</evidence>
<keyword evidence="1" id="KW-0677">Repeat</keyword>
<dbReference type="Gene3D" id="3.40.50.300">
    <property type="entry name" value="P-loop containing nucleotide triphosphate hydrolases"/>
    <property type="match status" value="1"/>
</dbReference>
<dbReference type="InterPro" id="IPR011990">
    <property type="entry name" value="TPR-like_helical_dom_sf"/>
</dbReference>
<name>A0A5M6ZFN8_9PROT</name>
<dbReference type="SUPFAM" id="SSF52540">
    <property type="entry name" value="P-loop containing nucleoside triphosphate hydrolases"/>
    <property type="match status" value="1"/>
</dbReference>
<evidence type="ECO:0000313" key="4">
    <source>
        <dbReference type="Proteomes" id="UP000325122"/>
    </source>
</evidence>
<sequence length="1278" mass="141400">MSPVKISPRWKSQPLFVSSTFRDMHAERDHLHRVVFPALEEWLRERRILLEPLDLRWGVETSGEAEAEAKEQLVLKVCLDGINECRPFLIVLLGDRYGWQPPAERLAITAGEYGFVPDAVAGMSVTALEIEAGLLASEDQAVRSFVYLREPLPLDDMPDDLRAVYSDAAAGNEDAAGRLEMLKERLRNVPRLEGRVRDYTLEWDAYACAPDAESLNAWGEQVLADLKAELSGDVEAHGLDEAPELTWQEEEAFEYEAFVEQRARVFVGRSDTIAEIEAWAFSADEGSAPWGLVYTGASGAGKSALMAELYRRWTHEPQDPSDDRAPVVLAHAAGISRRSGWVTPMLQRWIGELAALIGINDPLAEHDKHETVVEAFRDLVTRIAQDRRVILLVDAINQFDSGAWQDQSWVPAGCPSIRLLATAIQGDASERLLGAHEAIEARELPALTAAEAGDIAVAQCARYRKTLSDSVLAALKEHPSAGNALWLRMAIDALLQLDADDFENAQADHADQPADRQIPAFMTALVREAFPPDVAGMYAYLLTRLEARFGEAPVRTFALALALSRSGWRDTDLRELAPRLGGGEWDDATGAILRRAFRLHLSRHGDPACWDFFHILAREAVLARYAGSGDERSSLHAAIADHLAALPDDDPIAQRESMHHLLEAEDMVGAAEFLAQAPDGLARDAAVLSLAERVLKREKENKRDHSLGLIDGLLEHANIEKLDLPSRLMIDVFAQVSGRVSGRTALNFMETIHGWYIENRTYLSPDQFLVDLSISHDTLGEIENAEGRGNSARSHFSAAMEIRRALHDRLNNTAYAANLGISHGKIGDLEGAAGNSEAAIMHYESALAVFDNLSCRVEQMEFKRNKGIIHKRIGDIERKLGNIDAARLHYINTITIIDALHKHTRNVETALDLSACHARIAALERADGNVVAARSHFESGMEIVREIHVRTGSWETAKHLAYRHVSIGELEYDAGNIEIARSHFVASMEIRKILHDRIGNADTALDFAVSAARLGEIELSAGNIKMARELFELTVCIRETFKDLINNIETATDLAIGLNWLGHLELSEHNYEAARQHFEAAMEISKALHDRVGSPETARSLAIAHSNVGELKLAVEDVDAARLHFESAIGITKILHDGVGSVATARDLSVSHGKLGDLLCAMEDFDKGRTHYVAALDIRKSLYDGNVVSRTLIDLAVSYQRLGRLEQLAGNIDKARSNLMTSMQLKKDRHEQIKSIQTAQDLIMNHIMIADIEQSQGNTEAAKDQYNSILEIQKKLSE</sequence>
<dbReference type="Pfam" id="PF13424">
    <property type="entry name" value="TPR_12"/>
    <property type="match status" value="1"/>
</dbReference>
<keyword evidence="4" id="KW-1185">Reference proteome</keyword>
<dbReference type="InterPro" id="IPR051191">
    <property type="entry name" value="DCAF12"/>
</dbReference>
<dbReference type="InterPro" id="IPR019734">
    <property type="entry name" value="TPR_rpt"/>
</dbReference>
<dbReference type="EMBL" id="VWOJ01000002">
    <property type="protein sequence ID" value="KAA5803572.1"/>
    <property type="molecule type" value="Genomic_DNA"/>
</dbReference>
<protein>
    <submittedName>
        <fullName evidence="3">Tetratricopeptide repeat protein</fullName>
    </submittedName>
</protein>
<accession>A0A5M6ZFN8</accession>
<organism evidence="3 4">
    <name type="scientific">Alkalicaulis satelles</name>
    <dbReference type="NCBI Taxonomy" id="2609175"/>
    <lineage>
        <taxon>Bacteria</taxon>
        <taxon>Pseudomonadati</taxon>
        <taxon>Pseudomonadota</taxon>
        <taxon>Alphaproteobacteria</taxon>
        <taxon>Maricaulales</taxon>
        <taxon>Maricaulaceae</taxon>
        <taxon>Alkalicaulis</taxon>
    </lineage>
</organism>
<evidence type="ECO:0000313" key="3">
    <source>
        <dbReference type="EMBL" id="KAA5803572.1"/>
    </source>
</evidence>
<dbReference type="SMART" id="SM00028">
    <property type="entry name" value="TPR"/>
    <property type="match status" value="11"/>
</dbReference>
<dbReference type="PANTHER" id="PTHR19860">
    <property type="entry name" value="DDB1- AND CUL4-ASSOCIATED FACTOR 12-RELATED"/>
    <property type="match status" value="1"/>
</dbReference>
<comment type="caution">
    <text evidence="3">The sequence shown here is derived from an EMBL/GenBank/DDBJ whole genome shotgun (WGS) entry which is preliminary data.</text>
</comment>
<reference evidence="3 4" key="1">
    <citation type="submission" date="2019-09" db="EMBL/GenBank/DDBJ databases">
        <authorList>
            <person name="Kevbrin V."/>
            <person name="Grouzdev D.S."/>
        </authorList>
    </citation>
    <scope>NUCLEOTIDE SEQUENCE [LARGE SCALE GENOMIC DNA]</scope>
    <source>
        <strain evidence="3 4">G-192</strain>
    </source>
</reference>
<dbReference type="Gene3D" id="1.25.40.10">
    <property type="entry name" value="Tetratricopeptide repeat domain"/>
    <property type="match status" value="2"/>
</dbReference>
<dbReference type="RefSeq" id="WP_150022840.1">
    <property type="nucleotide sequence ID" value="NZ_VWOJ01000002.1"/>
</dbReference>
<dbReference type="InterPro" id="IPR025139">
    <property type="entry name" value="DUF4062"/>
</dbReference>
<dbReference type="InterPro" id="IPR027417">
    <property type="entry name" value="P-loop_NTPase"/>
</dbReference>
<dbReference type="AlphaFoldDB" id="A0A5M6ZFN8"/>
<proteinExistence type="predicted"/>
<dbReference type="Pfam" id="PF13271">
    <property type="entry name" value="DUF4062"/>
    <property type="match status" value="1"/>
</dbReference>
<dbReference type="PANTHER" id="PTHR19860:SF40">
    <property type="entry name" value="WD40 REPEAT-CONTAINING PROTEIN"/>
    <property type="match status" value="1"/>
</dbReference>
<evidence type="ECO:0000259" key="2">
    <source>
        <dbReference type="Pfam" id="PF13271"/>
    </source>
</evidence>
<feature type="domain" description="DUF4062" evidence="2">
    <location>
        <begin position="16"/>
        <end position="113"/>
    </location>
</feature>
<dbReference type="Proteomes" id="UP000325122">
    <property type="component" value="Unassembled WGS sequence"/>
</dbReference>
<dbReference type="SUPFAM" id="SSF48452">
    <property type="entry name" value="TPR-like"/>
    <property type="match status" value="2"/>
</dbReference>
<gene>
    <name evidence="3" type="ORF">F1654_07145</name>
</gene>